<evidence type="ECO:0000256" key="1">
    <source>
        <dbReference type="SAM" id="SignalP"/>
    </source>
</evidence>
<organism evidence="2 3">
    <name type="scientific">Pseudomonas fluorescens</name>
    <dbReference type="NCBI Taxonomy" id="294"/>
    <lineage>
        <taxon>Bacteria</taxon>
        <taxon>Pseudomonadati</taxon>
        <taxon>Pseudomonadota</taxon>
        <taxon>Gammaproteobacteria</taxon>
        <taxon>Pseudomonadales</taxon>
        <taxon>Pseudomonadaceae</taxon>
        <taxon>Pseudomonas</taxon>
    </lineage>
</organism>
<evidence type="ECO:0000313" key="3">
    <source>
        <dbReference type="Proteomes" id="UP000059425"/>
    </source>
</evidence>
<name>A0A0N9WBQ6_PSEFL</name>
<gene>
    <name evidence="2" type="ORF">AO356_23715</name>
</gene>
<sequence>MNGVVRFFSVISAAMLCASVAHAGSQACTMEGEMTVMGQHIEAKDCVQASDKQPAAKFRASCESFANMPVALGGEAGRITYSQTCPENPQGTCVNVNGQGVDFYYYKRTAELLDSTRKSCALSGGTWKE</sequence>
<keyword evidence="1" id="KW-0732">Signal</keyword>
<protein>
    <recommendedName>
        <fullName evidence="4">NADH:ubiquinone oxidoreductase</fullName>
    </recommendedName>
</protein>
<proteinExistence type="predicted"/>
<reference evidence="3" key="1">
    <citation type="submission" date="2015-09" db="EMBL/GenBank/DDBJ databases">
        <title>Whole genome sequence of Pseudomonas fluorescens FW300-N2C3.</title>
        <authorList>
            <person name="Ray J."/>
            <person name="Melnyk R."/>
            <person name="Deutschbauer A."/>
        </authorList>
    </citation>
    <scope>NUCLEOTIDE SEQUENCE [LARGE SCALE GENOMIC DNA]</scope>
    <source>
        <strain evidence="3">FW300-N2C3</strain>
    </source>
</reference>
<feature type="signal peptide" evidence="1">
    <location>
        <begin position="1"/>
        <end position="23"/>
    </location>
</feature>
<evidence type="ECO:0008006" key="4">
    <source>
        <dbReference type="Google" id="ProtNLM"/>
    </source>
</evidence>
<dbReference type="AlphaFoldDB" id="A0A0N9WBQ6"/>
<reference evidence="2 3" key="2">
    <citation type="journal article" date="2018" name="Nature">
        <title>Mutant phenotypes for thousands of bacterial genes of unknown function.</title>
        <authorList>
            <person name="Price M.N."/>
            <person name="Wetmore K.M."/>
            <person name="Waters R.J."/>
            <person name="Callaghan M."/>
            <person name="Ray J."/>
            <person name="Liu H."/>
            <person name="Kuehl J.V."/>
            <person name="Melnyk R.A."/>
            <person name="Lamson J.S."/>
            <person name="Suh Y."/>
            <person name="Carlson H.K."/>
            <person name="Esquivel Z."/>
            <person name="Sadeeshkumar H."/>
            <person name="Chakraborty R."/>
            <person name="Zane G.M."/>
            <person name="Rubin B.E."/>
            <person name="Wall J.D."/>
            <person name="Visel A."/>
            <person name="Bristow J."/>
            <person name="Blow M.J."/>
            <person name="Arkin A.P."/>
            <person name="Deutschbauer A.M."/>
        </authorList>
    </citation>
    <scope>NUCLEOTIDE SEQUENCE [LARGE SCALE GENOMIC DNA]</scope>
    <source>
        <strain evidence="2 3">FW300-N2C3</strain>
    </source>
</reference>
<dbReference type="OrthoDB" id="6935027at2"/>
<dbReference type="EMBL" id="CP012831">
    <property type="protein sequence ID" value="ALI09696.1"/>
    <property type="molecule type" value="Genomic_DNA"/>
</dbReference>
<evidence type="ECO:0000313" key="2">
    <source>
        <dbReference type="EMBL" id="ALI09696.1"/>
    </source>
</evidence>
<feature type="chain" id="PRO_5006040049" description="NADH:ubiquinone oxidoreductase" evidence="1">
    <location>
        <begin position="24"/>
        <end position="129"/>
    </location>
</feature>
<dbReference type="PROSITE" id="PS51257">
    <property type="entry name" value="PROKAR_LIPOPROTEIN"/>
    <property type="match status" value="1"/>
</dbReference>
<accession>A0A0N9WBQ6</accession>
<dbReference type="RefSeq" id="WP_060741831.1">
    <property type="nucleotide sequence ID" value="NZ_CP012831.1"/>
</dbReference>
<dbReference type="Proteomes" id="UP000059425">
    <property type="component" value="Chromosome"/>
</dbReference>